<sequence length="932" mass="106275">MAVALPQIWRAIEGSRRFYPLFKIDISSIFQGNYRAKGWDLTSFEFQPVPPNLMELYQLDEEEIEALVIKEGLKVFLETTFKQSFTNLQDFIDLVDLPVKPYTTKRAPYLLHFDFVAYNYNLKKDLQKILEQPQWEWADDGHPACEYLFGQPQPQHHEILFLGAFPTHPPTDSQAVALKHTATPILDSGGQPSPSKTQARTSKNVVGNRGSTKQGCPPESTERPSQENPITAVIGPPGNGKTTLLLHKIAQQVVKRAVQLAQTGQDESNLTLVTSTNNRAVSNVEQRLAQDFPTDRFYLSGGSKELITKLVIPKLQAAIDWLQKETFNETECQEVSEKLLAGVNQLHSQLEFDQRQLQQRAEDEQLLRELVENIEALSVEIETPQIKQQLQQQLPYSEPDYSQFPLEAYQIIKPHLDNAKRSLPHVDRSQFNRKNGNWWVRLRHWLTRFWQKLTRTTEAHILRKLHKQISAPILATLATPFPFQIPLTRESLSAACSSVALQLEAAHQWHAKFQKLADTQTHLDSLQRRQDDLVAEKQQVEKRLAGYPTQDFYTRFYTEHHPLSVQLFEWSWQYLQLQALQRKHEVIASLKTYISVLSGEWEAYRSFGRDWRNIYSDLSLLFPVITSTLHSVRNLLPYPDSGCIDQLIVDEAGMIPVHQLFPALVRCKKALVVGDPLQLEPVISFSKQTLEQYCTQAFFKRGLSESDYDRYSPTACDTATAYHRAAGASGQSGDLGNGIILKEHHRCVPPIITFSDRLCNYGLIIKTPDKASALGSNLIAYHVEGKYESHTNPEETRAVEAIIEELLKYGYCIDSPDSEKTIGVISPYRRQANALGSRLCSRWKDFSNNSIGTIHTFQGGEKSVILLSTRQCRKEDSLWFINRRPNLLNVAVSRARELFILVGNLEHLEQGGGHTKMLVEHIRQHGEIRSFP</sequence>
<keyword evidence="5" id="KW-0067">ATP-binding</keyword>
<dbReference type="EMBL" id="JACJTA010000061">
    <property type="protein sequence ID" value="MBD2607358.1"/>
    <property type="molecule type" value="Genomic_DNA"/>
</dbReference>
<dbReference type="Proteomes" id="UP000660380">
    <property type="component" value="Unassembled WGS sequence"/>
</dbReference>
<evidence type="ECO:0000256" key="1">
    <source>
        <dbReference type="ARBA" id="ARBA00007913"/>
    </source>
</evidence>
<keyword evidence="4" id="KW-0347">Helicase</keyword>
<feature type="region of interest" description="Disordered" evidence="7">
    <location>
        <begin position="184"/>
        <end position="237"/>
    </location>
</feature>
<dbReference type="PANTHER" id="PTHR43788">
    <property type="entry name" value="DNA2/NAM7 HELICASE FAMILY MEMBER"/>
    <property type="match status" value="1"/>
</dbReference>
<dbReference type="Pfam" id="PF13086">
    <property type="entry name" value="AAA_11"/>
    <property type="match status" value="2"/>
</dbReference>
<evidence type="ECO:0000256" key="6">
    <source>
        <dbReference type="SAM" id="Coils"/>
    </source>
</evidence>
<feature type="compositionally biased region" description="Polar residues" evidence="7">
    <location>
        <begin position="190"/>
        <end position="214"/>
    </location>
</feature>
<dbReference type="SUPFAM" id="SSF52540">
    <property type="entry name" value="P-loop containing nucleoside triphosphate hydrolases"/>
    <property type="match status" value="1"/>
</dbReference>
<proteinExistence type="inferred from homology"/>
<comment type="caution">
    <text evidence="10">The sequence shown here is derived from an EMBL/GenBank/DDBJ whole genome shotgun (WGS) entry which is preliminary data.</text>
</comment>
<dbReference type="InterPro" id="IPR041679">
    <property type="entry name" value="DNA2/NAM7-like_C"/>
</dbReference>
<dbReference type="InterPro" id="IPR041677">
    <property type="entry name" value="DNA2/NAM7_AAA_11"/>
</dbReference>
<keyword evidence="11" id="KW-1185">Reference proteome</keyword>
<evidence type="ECO:0000256" key="7">
    <source>
        <dbReference type="SAM" id="MobiDB-lite"/>
    </source>
</evidence>
<gene>
    <name evidence="10" type="ORF">H6G81_23215</name>
</gene>
<feature type="coiled-coil region" evidence="6">
    <location>
        <begin position="516"/>
        <end position="543"/>
    </location>
</feature>
<feature type="domain" description="DNA2/NAM7 helicase-like C-terminal" evidence="9">
    <location>
        <begin position="787"/>
        <end position="905"/>
    </location>
</feature>
<comment type="similarity">
    <text evidence="1">Belongs to the DNA2/NAM7 helicase family.</text>
</comment>
<reference evidence="10 11" key="1">
    <citation type="journal article" date="2020" name="ISME J.">
        <title>Comparative genomics reveals insights into cyanobacterial evolution and habitat adaptation.</title>
        <authorList>
            <person name="Chen M.Y."/>
            <person name="Teng W.K."/>
            <person name="Zhao L."/>
            <person name="Hu C.X."/>
            <person name="Zhou Y.K."/>
            <person name="Han B.P."/>
            <person name="Song L.R."/>
            <person name="Shu W.S."/>
        </authorList>
    </citation>
    <scope>NUCLEOTIDE SEQUENCE [LARGE SCALE GENOMIC DNA]</scope>
    <source>
        <strain evidence="10 11">FACHB-248</strain>
    </source>
</reference>
<keyword evidence="3" id="KW-0378">Hydrolase</keyword>
<evidence type="ECO:0000313" key="10">
    <source>
        <dbReference type="EMBL" id="MBD2607358.1"/>
    </source>
</evidence>
<keyword evidence="6" id="KW-0175">Coiled coil</keyword>
<evidence type="ECO:0000256" key="3">
    <source>
        <dbReference type="ARBA" id="ARBA00022801"/>
    </source>
</evidence>
<dbReference type="InterPro" id="IPR027417">
    <property type="entry name" value="P-loop_NTPase"/>
</dbReference>
<evidence type="ECO:0000256" key="5">
    <source>
        <dbReference type="ARBA" id="ARBA00022840"/>
    </source>
</evidence>
<keyword evidence="2" id="KW-0547">Nucleotide-binding</keyword>
<evidence type="ECO:0000256" key="4">
    <source>
        <dbReference type="ARBA" id="ARBA00022806"/>
    </source>
</evidence>
<accession>A0ABR8GW20</accession>
<evidence type="ECO:0000313" key="11">
    <source>
        <dbReference type="Proteomes" id="UP000660380"/>
    </source>
</evidence>
<dbReference type="InterPro" id="IPR047187">
    <property type="entry name" value="SF1_C_Upf1"/>
</dbReference>
<organism evidence="10 11">
    <name type="scientific">Scytonema hofmannii FACHB-248</name>
    <dbReference type="NCBI Taxonomy" id="1842502"/>
    <lineage>
        <taxon>Bacteria</taxon>
        <taxon>Bacillati</taxon>
        <taxon>Cyanobacteriota</taxon>
        <taxon>Cyanophyceae</taxon>
        <taxon>Nostocales</taxon>
        <taxon>Scytonemataceae</taxon>
        <taxon>Scytonema</taxon>
    </lineage>
</organism>
<protein>
    <submittedName>
        <fullName evidence="10">UvrD-helicase domain-containing protein</fullName>
    </submittedName>
</protein>
<feature type="domain" description="DNA2/NAM7 helicase helicase" evidence="8">
    <location>
        <begin position="500"/>
        <end position="683"/>
    </location>
</feature>
<feature type="domain" description="DNA2/NAM7 helicase helicase" evidence="8">
    <location>
        <begin position="223"/>
        <end position="396"/>
    </location>
</feature>
<evidence type="ECO:0000256" key="2">
    <source>
        <dbReference type="ARBA" id="ARBA00022741"/>
    </source>
</evidence>
<evidence type="ECO:0000259" key="9">
    <source>
        <dbReference type="Pfam" id="PF13087"/>
    </source>
</evidence>
<dbReference type="PANTHER" id="PTHR43788:SF8">
    <property type="entry name" value="DNA-BINDING PROTEIN SMUBP-2"/>
    <property type="match status" value="1"/>
</dbReference>
<dbReference type="InterPro" id="IPR050534">
    <property type="entry name" value="Coronavir_polyprotein_1ab"/>
</dbReference>
<name>A0ABR8GW20_9CYAN</name>
<dbReference type="Gene3D" id="3.40.50.300">
    <property type="entry name" value="P-loop containing nucleotide triphosphate hydrolases"/>
    <property type="match status" value="3"/>
</dbReference>
<evidence type="ECO:0000259" key="8">
    <source>
        <dbReference type="Pfam" id="PF13086"/>
    </source>
</evidence>
<dbReference type="CDD" id="cd18808">
    <property type="entry name" value="SF1_C_Upf1"/>
    <property type="match status" value="1"/>
</dbReference>
<dbReference type="Pfam" id="PF13087">
    <property type="entry name" value="AAA_12"/>
    <property type="match status" value="1"/>
</dbReference>